<sequence>MGHVAHGVLQREVWKGDRGRVSCGDTTSYVRRSARP</sequence>
<comment type="caution">
    <text evidence="1">The sequence shown here is derived from an EMBL/GenBank/DDBJ whole genome shotgun (WGS) entry which is preliminary data.</text>
</comment>
<name>S4MSZ5_9ACTN</name>
<gene>
    <name evidence="1" type="ORF">STAFG_4256</name>
</gene>
<dbReference type="PATRIC" id="fig|1283301.3.peg.4226"/>
<dbReference type="AlphaFoldDB" id="S4MSZ5"/>
<accession>S4MSZ5</accession>
<proteinExistence type="predicted"/>
<reference evidence="1 2" key="1">
    <citation type="submission" date="2013-02" db="EMBL/GenBank/DDBJ databases">
        <title>Draft Genome Sequence of Streptomyces afghaniensis, Which Produces Compounds of the Julimycin B-Complex.</title>
        <authorList>
            <person name="Gruening B.A."/>
            <person name="Praeg A."/>
            <person name="Erxleben A."/>
            <person name="Guenther S."/>
            <person name="Fiedler H.-P."/>
            <person name="Goodfellow M."/>
            <person name="Mueller M."/>
        </authorList>
    </citation>
    <scope>NUCLEOTIDE SEQUENCE [LARGE SCALE GENOMIC DNA]</scope>
    <source>
        <strain evidence="1 2">772</strain>
    </source>
</reference>
<evidence type="ECO:0000313" key="1">
    <source>
        <dbReference type="EMBL" id="EPJ38700.1"/>
    </source>
</evidence>
<dbReference type="EMBL" id="AOPY01001448">
    <property type="protein sequence ID" value="EPJ38700.1"/>
    <property type="molecule type" value="Genomic_DNA"/>
</dbReference>
<dbReference type="HOGENOM" id="CLU_3358691_0_0_11"/>
<keyword evidence="2" id="KW-1185">Reference proteome</keyword>
<evidence type="ECO:0000313" key="2">
    <source>
        <dbReference type="Proteomes" id="UP000015001"/>
    </source>
</evidence>
<protein>
    <submittedName>
        <fullName evidence="1">Uncharacterized protein</fullName>
    </submittedName>
</protein>
<organism evidence="1 2">
    <name type="scientific">Streptomyces afghaniensis 772</name>
    <dbReference type="NCBI Taxonomy" id="1283301"/>
    <lineage>
        <taxon>Bacteria</taxon>
        <taxon>Bacillati</taxon>
        <taxon>Actinomycetota</taxon>
        <taxon>Actinomycetes</taxon>
        <taxon>Kitasatosporales</taxon>
        <taxon>Streptomycetaceae</taxon>
        <taxon>Streptomyces</taxon>
    </lineage>
</organism>
<dbReference type="Proteomes" id="UP000015001">
    <property type="component" value="Unassembled WGS sequence"/>
</dbReference>